<dbReference type="InterPro" id="IPR004117">
    <property type="entry name" value="7tm6_olfct_rcpt"/>
</dbReference>
<evidence type="ECO:0000256" key="8">
    <source>
        <dbReference type="ARBA" id="ARBA00023170"/>
    </source>
</evidence>
<dbReference type="Pfam" id="PF02949">
    <property type="entry name" value="7tm_6"/>
    <property type="match status" value="1"/>
</dbReference>
<dbReference type="GO" id="GO:0007165">
    <property type="term" value="P:signal transduction"/>
    <property type="evidence" value="ECO:0007669"/>
    <property type="project" value="UniProtKB-KW"/>
</dbReference>
<evidence type="ECO:0000256" key="3">
    <source>
        <dbReference type="ARBA" id="ARBA00022606"/>
    </source>
</evidence>
<evidence type="ECO:0000256" key="2">
    <source>
        <dbReference type="ARBA" id="ARBA00022475"/>
    </source>
</evidence>
<keyword evidence="9 10" id="KW-0807">Transducer</keyword>
<gene>
    <name evidence="11" type="ORF">V1477_013825</name>
</gene>
<evidence type="ECO:0000256" key="5">
    <source>
        <dbReference type="ARBA" id="ARBA00022725"/>
    </source>
</evidence>
<dbReference type="EMBL" id="JAYRBN010000071">
    <property type="protein sequence ID" value="KAL2734648.1"/>
    <property type="molecule type" value="Genomic_DNA"/>
</dbReference>
<dbReference type="Proteomes" id="UP001607303">
    <property type="component" value="Unassembled WGS sequence"/>
</dbReference>
<evidence type="ECO:0000256" key="10">
    <source>
        <dbReference type="RuleBase" id="RU351113"/>
    </source>
</evidence>
<comment type="similarity">
    <text evidence="10">Belongs to the insect chemoreceptor superfamily. Heteromeric odorant receptor channel (TC 1.A.69) family.</text>
</comment>
<evidence type="ECO:0000313" key="12">
    <source>
        <dbReference type="Proteomes" id="UP001607303"/>
    </source>
</evidence>
<evidence type="ECO:0000256" key="4">
    <source>
        <dbReference type="ARBA" id="ARBA00022692"/>
    </source>
</evidence>
<dbReference type="PANTHER" id="PTHR21137">
    <property type="entry name" value="ODORANT RECEPTOR"/>
    <property type="match status" value="1"/>
</dbReference>
<keyword evidence="7 10" id="KW-0472">Membrane</keyword>
<organism evidence="11 12">
    <name type="scientific">Vespula maculifrons</name>
    <name type="common">Eastern yellow jacket</name>
    <name type="synonym">Wasp</name>
    <dbReference type="NCBI Taxonomy" id="7453"/>
    <lineage>
        <taxon>Eukaryota</taxon>
        <taxon>Metazoa</taxon>
        <taxon>Ecdysozoa</taxon>
        <taxon>Arthropoda</taxon>
        <taxon>Hexapoda</taxon>
        <taxon>Insecta</taxon>
        <taxon>Pterygota</taxon>
        <taxon>Neoptera</taxon>
        <taxon>Endopterygota</taxon>
        <taxon>Hymenoptera</taxon>
        <taxon>Apocrita</taxon>
        <taxon>Aculeata</taxon>
        <taxon>Vespoidea</taxon>
        <taxon>Vespidae</taxon>
        <taxon>Vespinae</taxon>
        <taxon>Vespula</taxon>
    </lineage>
</organism>
<dbReference type="AlphaFoldDB" id="A0ABD2BPD8"/>
<keyword evidence="5 10" id="KW-0552">Olfaction</keyword>
<keyword evidence="4 10" id="KW-0812">Transmembrane</keyword>
<comment type="caution">
    <text evidence="10">Lacks conserved residue(s) required for the propagation of feature annotation.</text>
</comment>
<feature type="transmembrane region" description="Helical" evidence="10">
    <location>
        <begin position="132"/>
        <end position="153"/>
    </location>
</feature>
<evidence type="ECO:0000256" key="6">
    <source>
        <dbReference type="ARBA" id="ARBA00022989"/>
    </source>
</evidence>
<keyword evidence="3 10" id="KW-0716">Sensory transduction</keyword>
<comment type="caution">
    <text evidence="11">The sequence shown here is derived from an EMBL/GenBank/DDBJ whole genome shotgun (WGS) entry which is preliminary data.</text>
</comment>
<dbReference type="GO" id="GO:0007608">
    <property type="term" value="P:sensory perception of smell"/>
    <property type="evidence" value="ECO:0007669"/>
    <property type="project" value="UniProtKB-KW"/>
</dbReference>
<keyword evidence="2" id="KW-1003">Cell membrane</keyword>
<protein>
    <recommendedName>
        <fullName evidence="10">Odorant receptor</fullName>
    </recommendedName>
</protein>
<feature type="transmembrane region" description="Helical" evidence="10">
    <location>
        <begin position="45"/>
        <end position="65"/>
    </location>
</feature>
<dbReference type="PANTHER" id="PTHR21137:SF35">
    <property type="entry name" value="ODORANT RECEPTOR 19A-RELATED"/>
    <property type="match status" value="1"/>
</dbReference>
<dbReference type="GO" id="GO:0005886">
    <property type="term" value="C:plasma membrane"/>
    <property type="evidence" value="ECO:0007669"/>
    <property type="project" value="UniProtKB-SubCell"/>
</dbReference>
<name>A0ABD2BPD8_VESMC</name>
<keyword evidence="8 10" id="KW-0675">Receptor</keyword>
<evidence type="ECO:0000256" key="1">
    <source>
        <dbReference type="ARBA" id="ARBA00004651"/>
    </source>
</evidence>
<evidence type="ECO:0000256" key="7">
    <source>
        <dbReference type="ARBA" id="ARBA00023136"/>
    </source>
</evidence>
<proteinExistence type="inferred from homology"/>
<evidence type="ECO:0000313" key="11">
    <source>
        <dbReference type="EMBL" id="KAL2734648.1"/>
    </source>
</evidence>
<accession>A0ABD2BPD8</accession>
<keyword evidence="6 10" id="KW-1133">Transmembrane helix</keyword>
<reference evidence="11 12" key="1">
    <citation type="journal article" date="2024" name="Ann. Entomol. Soc. Am.">
        <title>Genomic analyses of the southern and eastern yellowjacket wasps (Hymenoptera: Vespidae) reveal evolutionary signatures of social life.</title>
        <authorList>
            <person name="Catto M.A."/>
            <person name="Caine P.B."/>
            <person name="Orr S.E."/>
            <person name="Hunt B.G."/>
            <person name="Goodisman M.A.D."/>
        </authorList>
    </citation>
    <scope>NUCLEOTIDE SEQUENCE [LARGE SCALE GENOMIC DNA]</scope>
    <source>
        <strain evidence="11">232</strain>
        <tissue evidence="11">Head and thorax</tissue>
    </source>
</reference>
<sequence length="396" mass="46058">MVLYESTLNALNKVTDFSNVTKAITISRYMLSLSGIWPLETRDSLFISFIIYGGVFFILTTLDMITNIQDFRYVLSNVMENMLVIMTVIKILMLRIKYRSLSEFLIETKMDYIADTYKSDEEKLTFLKFNKISFKFVMILCPWSTILVVLYYIRTVTPNIIMAIKNSTFEYKLPYKARPIVKPYDTKSYIFVCLHQFIRTIMILSGYCGTDCFWACIGFHFVGQLAILKCNVKNDLNNADSRRKEIRKIIFGHYRLIRLADMLEDSFSIIIGQHLFGTTIQLCISSYQMLSSLAVVERGGILTFIMYECLLLNTLFIYCYVGECIIEESTSLCEELYFCDWYELSKIDIKSISICMMRARKPLKLTCAKFCVLSMHTFTDIVNKSMAYLSFLRTAL</sequence>
<evidence type="ECO:0000256" key="9">
    <source>
        <dbReference type="ARBA" id="ARBA00023224"/>
    </source>
</evidence>
<comment type="subcellular location">
    <subcellularLocation>
        <location evidence="1 10">Cell membrane</location>
        <topology evidence="1 10">Multi-pass membrane protein</topology>
    </subcellularLocation>
</comment>
<keyword evidence="12" id="KW-1185">Reference proteome</keyword>
<feature type="transmembrane region" description="Helical" evidence="10">
    <location>
        <begin position="71"/>
        <end position="92"/>
    </location>
</feature>